<proteinExistence type="predicted"/>
<evidence type="ECO:0000313" key="2">
    <source>
        <dbReference type="EMBL" id="QOY87577.1"/>
    </source>
</evidence>
<reference evidence="2 3" key="1">
    <citation type="submission" date="2020-10" db="EMBL/GenBank/DDBJ databases">
        <title>Complete genome sequence of Paludibaculum fermentans P105T, a facultatively anaerobic acidobacterium capable of dissimilatory Fe(III) reduction.</title>
        <authorList>
            <person name="Dedysh S.N."/>
            <person name="Beletsky A.V."/>
            <person name="Kulichevskaya I.S."/>
            <person name="Mardanov A.V."/>
            <person name="Ravin N.V."/>
        </authorList>
    </citation>
    <scope>NUCLEOTIDE SEQUENCE [LARGE SCALE GENOMIC DNA]</scope>
    <source>
        <strain evidence="2 3">P105</strain>
    </source>
</reference>
<accession>A0A7S7SJ10</accession>
<evidence type="ECO:0000256" key="1">
    <source>
        <dbReference type="SAM" id="MobiDB-lite"/>
    </source>
</evidence>
<keyword evidence="3" id="KW-1185">Reference proteome</keyword>
<organism evidence="2 3">
    <name type="scientific">Paludibaculum fermentans</name>
    <dbReference type="NCBI Taxonomy" id="1473598"/>
    <lineage>
        <taxon>Bacteria</taxon>
        <taxon>Pseudomonadati</taxon>
        <taxon>Acidobacteriota</taxon>
        <taxon>Terriglobia</taxon>
        <taxon>Bryobacterales</taxon>
        <taxon>Bryobacteraceae</taxon>
        <taxon>Paludibaculum</taxon>
    </lineage>
</organism>
<dbReference type="Proteomes" id="UP000593892">
    <property type="component" value="Chromosome"/>
</dbReference>
<dbReference type="RefSeq" id="WP_194449244.1">
    <property type="nucleotide sequence ID" value="NZ_CP063849.1"/>
</dbReference>
<gene>
    <name evidence="2" type="ORF">IRI77_33290</name>
</gene>
<dbReference type="EMBL" id="CP063849">
    <property type="protein sequence ID" value="QOY87577.1"/>
    <property type="molecule type" value="Genomic_DNA"/>
</dbReference>
<name>A0A7S7SJ10_PALFE</name>
<feature type="region of interest" description="Disordered" evidence="1">
    <location>
        <begin position="43"/>
        <end position="64"/>
    </location>
</feature>
<dbReference type="AlphaFoldDB" id="A0A7S7SJ10"/>
<protein>
    <submittedName>
        <fullName evidence="2">Uncharacterized protein</fullName>
    </submittedName>
</protein>
<dbReference type="KEGG" id="pfer:IRI77_33290"/>
<sequence length="64" mass="7057">MLFFDEGDGRPRLALKHRSTGIDSNHLGNQDPLADLQPIRVPRNEANPAAEDGLPAGFYNVSKR</sequence>
<evidence type="ECO:0000313" key="3">
    <source>
        <dbReference type="Proteomes" id="UP000593892"/>
    </source>
</evidence>